<organism evidence="1 2">
    <name type="scientific">Populus trichocarpa</name>
    <name type="common">Western balsam poplar</name>
    <name type="synonym">Populus balsamifera subsp. trichocarpa</name>
    <dbReference type="NCBI Taxonomy" id="3694"/>
    <lineage>
        <taxon>Eukaryota</taxon>
        <taxon>Viridiplantae</taxon>
        <taxon>Streptophyta</taxon>
        <taxon>Embryophyta</taxon>
        <taxon>Tracheophyta</taxon>
        <taxon>Spermatophyta</taxon>
        <taxon>Magnoliopsida</taxon>
        <taxon>eudicotyledons</taxon>
        <taxon>Gunneridae</taxon>
        <taxon>Pentapetalae</taxon>
        <taxon>rosids</taxon>
        <taxon>fabids</taxon>
        <taxon>Malpighiales</taxon>
        <taxon>Salicaceae</taxon>
        <taxon>Saliceae</taxon>
        <taxon>Populus</taxon>
    </lineage>
</organism>
<dbReference type="InParanoid" id="A0A2K2C471"/>
<keyword evidence="2" id="KW-1185">Reference proteome</keyword>
<gene>
    <name evidence="1" type="ORF">POPTR_001G266300</name>
</gene>
<dbReference type="AlphaFoldDB" id="A0A2K2C471"/>
<sequence length="79" mass="9434">MQIRSNVFVEYSFPQCPKAKWDGEQSPPLRKEGGYNHPYTSFPFFSLHRLQIISHDCFFFSFVCLYRLSFGLEKYISRL</sequence>
<name>A0A2K2C471_POPTR</name>
<evidence type="ECO:0000313" key="2">
    <source>
        <dbReference type="Proteomes" id="UP000006729"/>
    </source>
</evidence>
<proteinExistence type="predicted"/>
<dbReference type="EMBL" id="CM009290">
    <property type="protein sequence ID" value="PNT56823.1"/>
    <property type="molecule type" value="Genomic_DNA"/>
</dbReference>
<accession>A0A2K2C471</accession>
<evidence type="ECO:0000313" key="1">
    <source>
        <dbReference type="EMBL" id="PNT56823.1"/>
    </source>
</evidence>
<protein>
    <submittedName>
        <fullName evidence="1">Uncharacterized protein</fullName>
    </submittedName>
</protein>
<dbReference type="Proteomes" id="UP000006729">
    <property type="component" value="Chromosome 1"/>
</dbReference>
<reference evidence="1 2" key="1">
    <citation type="journal article" date="2006" name="Science">
        <title>The genome of black cottonwood, Populus trichocarpa (Torr. &amp; Gray).</title>
        <authorList>
            <person name="Tuskan G.A."/>
            <person name="Difazio S."/>
            <person name="Jansson S."/>
            <person name="Bohlmann J."/>
            <person name="Grigoriev I."/>
            <person name="Hellsten U."/>
            <person name="Putnam N."/>
            <person name="Ralph S."/>
            <person name="Rombauts S."/>
            <person name="Salamov A."/>
            <person name="Schein J."/>
            <person name="Sterck L."/>
            <person name="Aerts A."/>
            <person name="Bhalerao R.R."/>
            <person name="Bhalerao R.P."/>
            <person name="Blaudez D."/>
            <person name="Boerjan W."/>
            <person name="Brun A."/>
            <person name="Brunner A."/>
            <person name="Busov V."/>
            <person name="Campbell M."/>
            <person name="Carlson J."/>
            <person name="Chalot M."/>
            <person name="Chapman J."/>
            <person name="Chen G.L."/>
            <person name="Cooper D."/>
            <person name="Coutinho P.M."/>
            <person name="Couturier J."/>
            <person name="Covert S."/>
            <person name="Cronk Q."/>
            <person name="Cunningham R."/>
            <person name="Davis J."/>
            <person name="Degroeve S."/>
            <person name="Dejardin A."/>
            <person name="Depamphilis C."/>
            <person name="Detter J."/>
            <person name="Dirks B."/>
            <person name="Dubchak I."/>
            <person name="Duplessis S."/>
            <person name="Ehlting J."/>
            <person name="Ellis B."/>
            <person name="Gendler K."/>
            <person name="Goodstein D."/>
            <person name="Gribskov M."/>
            <person name="Grimwood J."/>
            <person name="Groover A."/>
            <person name="Gunter L."/>
            <person name="Hamberger B."/>
            <person name="Heinze B."/>
            <person name="Helariutta Y."/>
            <person name="Henrissat B."/>
            <person name="Holligan D."/>
            <person name="Holt R."/>
            <person name="Huang W."/>
            <person name="Islam-Faridi N."/>
            <person name="Jones S."/>
            <person name="Jones-Rhoades M."/>
            <person name="Jorgensen R."/>
            <person name="Joshi C."/>
            <person name="Kangasjarvi J."/>
            <person name="Karlsson J."/>
            <person name="Kelleher C."/>
            <person name="Kirkpatrick R."/>
            <person name="Kirst M."/>
            <person name="Kohler A."/>
            <person name="Kalluri U."/>
            <person name="Larimer F."/>
            <person name="Leebens-Mack J."/>
            <person name="Leple J.C."/>
            <person name="Locascio P."/>
            <person name="Lou Y."/>
            <person name="Lucas S."/>
            <person name="Martin F."/>
            <person name="Montanini B."/>
            <person name="Napoli C."/>
            <person name="Nelson D.R."/>
            <person name="Nelson C."/>
            <person name="Nieminen K."/>
            <person name="Nilsson O."/>
            <person name="Pereda V."/>
            <person name="Peter G."/>
            <person name="Philippe R."/>
            <person name="Pilate G."/>
            <person name="Poliakov A."/>
            <person name="Razumovskaya J."/>
            <person name="Richardson P."/>
            <person name="Rinaldi C."/>
            <person name="Ritland K."/>
            <person name="Rouze P."/>
            <person name="Ryaboy D."/>
            <person name="Schmutz J."/>
            <person name="Schrader J."/>
            <person name="Segerman B."/>
            <person name="Shin H."/>
            <person name="Siddiqui A."/>
            <person name="Sterky F."/>
            <person name="Terry A."/>
            <person name="Tsai C.J."/>
            <person name="Uberbacher E."/>
            <person name="Unneberg P."/>
            <person name="Vahala J."/>
            <person name="Wall K."/>
            <person name="Wessler S."/>
            <person name="Yang G."/>
            <person name="Yin T."/>
            <person name="Douglas C."/>
            <person name="Marra M."/>
            <person name="Sandberg G."/>
            <person name="Van de Peer Y."/>
            <person name="Rokhsar D."/>
        </authorList>
    </citation>
    <scope>NUCLEOTIDE SEQUENCE [LARGE SCALE GENOMIC DNA]</scope>
    <source>
        <strain evidence="2">cv. Nisqually</strain>
    </source>
</reference>